<evidence type="ECO:0000313" key="6">
    <source>
        <dbReference type="EMBL" id="GLV60833.1"/>
    </source>
</evidence>
<dbReference type="SUPFAM" id="SSF81296">
    <property type="entry name" value="E set domains"/>
    <property type="match status" value="1"/>
</dbReference>
<dbReference type="PANTHER" id="PTHR48098:SF3">
    <property type="entry name" value="IRON(III) ENTEROBACTIN ESTERASE"/>
    <property type="match status" value="1"/>
</dbReference>
<dbReference type="EMBL" id="BSRI01000002">
    <property type="protein sequence ID" value="GLV60833.1"/>
    <property type="molecule type" value="Genomic_DNA"/>
</dbReference>
<gene>
    <name evidence="6" type="ORF">KDH_76520</name>
</gene>
<evidence type="ECO:0000256" key="1">
    <source>
        <dbReference type="ARBA" id="ARBA00004496"/>
    </source>
</evidence>
<dbReference type="SUPFAM" id="SSF53474">
    <property type="entry name" value="alpha/beta-Hydrolases"/>
    <property type="match status" value="1"/>
</dbReference>
<dbReference type="Proteomes" id="UP001344906">
    <property type="component" value="Unassembled WGS sequence"/>
</dbReference>
<comment type="similarity">
    <text evidence="4">Belongs to the Fes family.</text>
</comment>
<name>A0ABQ6G2S1_9CHLR</name>
<dbReference type="InterPro" id="IPR029058">
    <property type="entry name" value="AB_hydrolase_fold"/>
</dbReference>
<dbReference type="InterPro" id="IPR000801">
    <property type="entry name" value="Esterase-like"/>
</dbReference>
<evidence type="ECO:0000256" key="2">
    <source>
        <dbReference type="ARBA" id="ARBA00022490"/>
    </source>
</evidence>
<dbReference type="PANTHER" id="PTHR48098">
    <property type="entry name" value="ENTEROCHELIN ESTERASE-RELATED"/>
    <property type="match status" value="1"/>
</dbReference>
<dbReference type="Gene3D" id="3.40.50.1820">
    <property type="entry name" value="alpha/beta hydrolase"/>
    <property type="match status" value="1"/>
</dbReference>
<protein>
    <recommendedName>
        <fullName evidence="5">Enterochelin esterase N-terminal domain-containing protein</fullName>
    </recommendedName>
</protein>
<evidence type="ECO:0000256" key="4">
    <source>
        <dbReference type="ARBA" id="ARBA00024201"/>
    </source>
</evidence>
<keyword evidence="3" id="KW-0378">Hydrolase</keyword>
<organism evidence="6 7">
    <name type="scientific">Dictyobacter halimunensis</name>
    <dbReference type="NCBI Taxonomy" id="3026934"/>
    <lineage>
        <taxon>Bacteria</taxon>
        <taxon>Bacillati</taxon>
        <taxon>Chloroflexota</taxon>
        <taxon>Ktedonobacteria</taxon>
        <taxon>Ktedonobacterales</taxon>
        <taxon>Dictyobacteraceae</taxon>
        <taxon>Dictyobacter</taxon>
    </lineage>
</organism>
<accession>A0ABQ6G2S1</accession>
<proteinExistence type="inferred from homology"/>
<dbReference type="InterPro" id="IPR050583">
    <property type="entry name" value="Mycobacterial_A85_antigen"/>
</dbReference>
<dbReference type="InterPro" id="IPR021764">
    <property type="entry name" value="Enterochelin_esterase_N"/>
</dbReference>
<sequence>MVGANLERPRGKGGMMLEDSSPRIAQLKRELEAGNPAALPPFWREIEEQQAPLIEPIPDDPTECLVTFVWRGTSQTRNVVLFARYVADDDIERHQLERLGESDLWYKTYRLRSDLRSVYQFSPDDSLVPFTEATDYRARVRGFQPDPLNARRFTFPKDEEDPEDFPRVLSLLELPDAPAQPWIMQHDDVPAGKVELQRFQSSILENERRVWIYTPPGYSLEHEPYALLVVFDGYAYVDLVPTPTIIDNLLHSGKIPPLVVVSPDSLNQETRNRELPCYQPHVDFLTRELLPWVRERYHVTSDPARTIVGGSSYGGLAAAYAALQASEVFGNVLSQSGSYWWGKDHPEDHTPEWLVQQFDQREHLPLRFYQEVGLFEPYEAMVLSNRHLRGVLQDKGYDLCYREFAGGHDYACWRGSLADGLQFLLPAGSSTSHRYHD</sequence>
<keyword evidence="7" id="KW-1185">Reference proteome</keyword>
<dbReference type="InterPro" id="IPR013783">
    <property type="entry name" value="Ig-like_fold"/>
</dbReference>
<evidence type="ECO:0000313" key="7">
    <source>
        <dbReference type="Proteomes" id="UP001344906"/>
    </source>
</evidence>
<dbReference type="Pfam" id="PF11806">
    <property type="entry name" value="Enterochelin_N"/>
    <property type="match status" value="1"/>
</dbReference>
<keyword evidence="2" id="KW-0963">Cytoplasm</keyword>
<dbReference type="Gene3D" id="2.60.40.10">
    <property type="entry name" value="Immunoglobulins"/>
    <property type="match status" value="1"/>
</dbReference>
<reference evidence="6 7" key="1">
    <citation type="submission" date="2023-02" db="EMBL/GenBank/DDBJ databases">
        <title>Dictyobacter halimunensis sp. nov., a new member of the class Ktedonobacteria from forest soil in a geothermal area.</title>
        <authorList>
            <person name="Rachmania M.K."/>
            <person name="Ningsih F."/>
            <person name="Sakai Y."/>
            <person name="Yabe S."/>
            <person name="Yokota A."/>
            <person name="Sjamsuridzal W."/>
        </authorList>
    </citation>
    <scope>NUCLEOTIDE SEQUENCE [LARGE SCALE GENOMIC DNA]</scope>
    <source>
        <strain evidence="6 7">S3.2.2.5</strain>
    </source>
</reference>
<feature type="domain" description="Enterochelin esterase N-terminal" evidence="5">
    <location>
        <begin position="66"/>
        <end position="182"/>
    </location>
</feature>
<comment type="caution">
    <text evidence="6">The sequence shown here is derived from an EMBL/GenBank/DDBJ whole genome shotgun (WGS) entry which is preliminary data.</text>
</comment>
<dbReference type="Pfam" id="PF00756">
    <property type="entry name" value="Esterase"/>
    <property type="match status" value="1"/>
</dbReference>
<evidence type="ECO:0000259" key="5">
    <source>
        <dbReference type="Pfam" id="PF11806"/>
    </source>
</evidence>
<comment type="subcellular location">
    <subcellularLocation>
        <location evidence="1">Cytoplasm</location>
    </subcellularLocation>
</comment>
<dbReference type="NCBIfam" id="NF007758">
    <property type="entry name" value="PRK10439.1"/>
    <property type="match status" value="1"/>
</dbReference>
<evidence type="ECO:0000256" key="3">
    <source>
        <dbReference type="ARBA" id="ARBA00022801"/>
    </source>
</evidence>
<dbReference type="InterPro" id="IPR014756">
    <property type="entry name" value="Ig_E-set"/>
</dbReference>